<protein>
    <submittedName>
        <fullName evidence="1">Uncharacterized protein</fullName>
    </submittedName>
</protein>
<proteinExistence type="predicted"/>
<dbReference type="EMBL" id="GGEC01073606">
    <property type="protein sequence ID" value="MBX54090.1"/>
    <property type="molecule type" value="Transcribed_RNA"/>
</dbReference>
<name>A0A2P2PH70_RHIMU</name>
<organism evidence="1">
    <name type="scientific">Rhizophora mucronata</name>
    <name type="common">Asiatic mangrove</name>
    <dbReference type="NCBI Taxonomy" id="61149"/>
    <lineage>
        <taxon>Eukaryota</taxon>
        <taxon>Viridiplantae</taxon>
        <taxon>Streptophyta</taxon>
        <taxon>Embryophyta</taxon>
        <taxon>Tracheophyta</taxon>
        <taxon>Spermatophyta</taxon>
        <taxon>Magnoliopsida</taxon>
        <taxon>eudicotyledons</taxon>
        <taxon>Gunneridae</taxon>
        <taxon>Pentapetalae</taxon>
        <taxon>rosids</taxon>
        <taxon>fabids</taxon>
        <taxon>Malpighiales</taxon>
        <taxon>Rhizophoraceae</taxon>
        <taxon>Rhizophora</taxon>
    </lineage>
</organism>
<sequence>MRLSADNCGIGRSLFE</sequence>
<dbReference type="AlphaFoldDB" id="A0A2P2PH70"/>
<reference evidence="1" key="1">
    <citation type="submission" date="2018-02" db="EMBL/GenBank/DDBJ databases">
        <title>Rhizophora mucronata_Transcriptome.</title>
        <authorList>
            <person name="Meera S.P."/>
            <person name="Sreeshan A."/>
            <person name="Augustine A."/>
        </authorList>
    </citation>
    <scope>NUCLEOTIDE SEQUENCE</scope>
    <source>
        <tissue evidence="1">Leaf</tissue>
    </source>
</reference>
<accession>A0A2P2PH70</accession>
<evidence type="ECO:0000313" key="1">
    <source>
        <dbReference type="EMBL" id="MBX54090.1"/>
    </source>
</evidence>